<keyword evidence="11 12" id="KW-0804">Transcription</keyword>
<keyword evidence="9" id="KW-0460">Magnesium</keyword>
<dbReference type="PANTHER" id="PTHR30313:SF2">
    <property type="entry name" value="DNA PRIMASE"/>
    <property type="match status" value="1"/>
</dbReference>
<dbReference type="SMART" id="SM00493">
    <property type="entry name" value="TOPRIM"/>
    <property type="match status" value="1"/>
</dbReference>
<organism evidence="16 17">
    <name type="scientific">Bianquea renquensis</name>
    <dbReference type="NCBI Taxonomy" id="2763661"/>
    <lineage>
        <taxon>Bacteria</taxon>
        <taxon>Bacillati</taxon>
        <taxon>Bacillota</taxon>
        <taxon>Clostridia</taxon>
        <taxon>Eubacteriales</taxon>
        <taxon>Bianqueaceae</taxon>
        <taxon>Bianquea</taxon>
    </lineage>
</organism>
<comment type="function">
    <text evidence="12 13">RNA polymerase that catalyzes the synthesis of short RNA molecules used as primers for DNA polymerase during DNA replication.</text>
</comment>
<dbReference type="SMART" id="SM00400">
    <property type="entry name" value="ZnF_CHCC"/>
    <property type="match status" value="1"/>
</dbReference>
<dbReference type="GO" id="GO:1990077">
    <property type="term" value="C:primosome complex"/>
    <property type="evidence" value="ECO:0007669"/>
    <property type="project" value="UniProtKB-KW"/>
</dbReference>
<dbReference type="InterPro" id="IPR002694">
    <property type="entry name" value="Znf_CHC2"/>
</dbReference>
<dbReference type="PIRSF" id="PIRSF002811">
    <property type="entry name" value="DnaG"/>
    <property type="match status" value="1"/>
</dbReference>
<evidence type="ECO:0000256" key="9">
    <source>
        <dbReference type="ARBA" id="ARBA00022842"/>
    </source>
</evidence>
<dbReference type="Gene3D" id="3.90.580.10">
    <property type="entry name" value="Zinc finger, CHC2-type domain"/>
    <property type="match status" value="1"/>
</dbReference>
<evidence type="ECO:0000256" key="6">
    <source>
        <dbReference type="ARBA" id="ARBA00022723"/>
    </source>
</evidence>
<dbReference type="InterPro" id="IPR030846">
    <property type="entry name" value="DnaG_bac"/>
</dbReference>
<dbReference type="Pfam" id="PF08275">
    <property type="entry name" value="DNAG_N"/>
    <property type="match status" value="1"/>
</dbReference>
<dbReference type="EC" id="2.7.7.101" evidence="12"/>
<dbReference type="SUPFAM" id="SSF57783">
    <property type="entry name" value="Zinc beta-ribbon"/>
    <property type="match status" value="1"/>
</dbReference>
<keyword evidence="6 12" id="KW-0479">Metal-binding</keyword>
<evidence type="ECO:0000313" key="16">
    <source>
        <dbReference type="EMBL" id="MBC8543779.1"/>
    </source>
</evidence>
<dbReference type="GO" id="GO:0000428">
    <property type="term" value="C:DNA-directed RNA polymerase complex"/>
    <property type="evidence" value="ECO:0007669"/>
    <property type="project" value="UniProtKB-KW"/>
</dbReference>
<dbReference type="HAMAP" id="MF_00974">
    <property type="entry name" value="DNA_primase_DnaG"/>
    <property type="match status" value="1"/>
</dbReference>
<comment type="similarity">
    <text evidence="12 13">Belongs to the DnaG primase family.</text>
</comment>
<dbReference type="FunFam" id="3.90.580.10:FF:000001">
    <property type="entry name" value="DNA primase"/>
    <property type="match status" value="1"/>
</dbReference>
<evidence type="ECO:0000256" key="12">
    <source>
        <dbReference type="HAMAP-Rule" id="MF_00974"/>
    </source>
</evidence>
<evidence type="ECO:0000256" key="3">
    <source>
        <dbReference type="ARBA" id="ARBA00022679"/>
    </source>
</evidence>
<dbReference type="SUPFAM" id="SSF56731">
    <property type="entry name" value="DNA primase core"/>
    <property type="match status" value="1"/>
</dbReference>
<keyword evidence="5 12" id="KW-0235">DNA replication</keyword>
<dbReference type="Gene3D" id="3.90.980.10">
    <property type="entry name" value="DNA primase, catalytic core, N-terminal domain"/>
    <property type="match status" value="1"/>
</dbReference>
<dbReference type="GO" id="GO:0008270">
    <property type="term" value="F:zinc ion binding"/>
    <property type="evidence" value="ECO:0007669"/>
    <property type="project" value="UniProtKB-UniRule"/>
</dbReference>
<dbReference type="InterPro" id="IPR013264">
    <property type="entry name" value="DNAG_N"/>
</dbReference>
<dbReference type="InterPro" id="IPR006171">
    <property type="entry name" value="TOPRIM_dom"/>
</dbReference>
<evidence type="ECO:0000256" key="8">
    <source>
        <dbReference type="ARBA" id="ARBA00022833"/>
    </source>
</evidence>
<evidence type="ECO:0000256" key="13">
    <source>
        <dbReference type="PIRNR" id="PIRNR002811"/>
    </source>
</evidence>
<dbReference type="CDD" id="cd03364">
    <property type="entry name" value="TOPRIM_DnaG_primases"/>
    <property type="match status" value="1"/>
</dbReference>
<keyword evidence="1 12" id="KW-0240">DNA-directed RNA polymerase</keyword>
<dbReference type="InterPro" id="IPR019475">
    <property type="entry name" value="DNA_primase_DnaB-bd"/>
</dbReference>
<keyword evidence="10 12" id="KW-0238">DNA-binding</keyword>
<evidence type="ECO:0000256" key="10">
    <source>
        <dbReference type="ARBA" id="ARBA00023125"/>
    </source>
</evidence>
<dbReference type="AlphaFoldDB" id="A0A926DUU5"/>
<comment type="caution">
    <text evidence="16">The sequence shown here is derived from an EMBL/GenBank/DDBJ whole genome shotgun (WGS) entry which is preliminary data.</text>
</comment>
<comment type="domain">
    <text evidence="12">Contains an N-terminal zinc-binding domain, a central core domain that contains the primase activity, and a C-terminal DnaB-binding domain.</text>
</comment>
<evidence type="ECO:0000256" key="4">
    <source>
        <dbReference type="ARBA" id="ARBA00022695"/>
    </source>
</evidence>
<dbReference type="PROSITE" id="PS50880">
    <property type="entry name" value="TOPRIM"/>
    <property type="match status" value="1"/>
</dbReference>
<keyword evidence="8 12" id="KW-0862">Zinc</keyword>
<protein>
    <recommendedName>
        <fullName evidence="12 13">DNA primase</fullName>
        <ecNumber evidence="12">2.7.7.101</ecNumber>
    </recommendedName>
</protein>
<sequence length="597" mass="68107">MYYPEELIQEIRERNDIVGVISEYVTLTRKGHNYFGVCPFHNEKTPSFSVNAQEQYYHCFGCGAGGNVYTFLMQIDNMNFVEAVKALADRAHMDLPEAELSPQEKKRLMRRNRLLEITTEAARYFYYQLTRTEQGKHALGYLDSRKVTEEFRRRFGLGYAPISRDGLYRFLQSKGYGDDEIRGAGLSNGGGEKVYDRFFNRLMFPIFDAQGRAIAFGGRVMGSGEPKYLNSPETEIFNKRKNLYGMQIAKKSRRGKILVVEGYMDVLSLHQAGFDNAVASLGTALTKEQALLMKKYVSDVVLIYDSDQAGTKAAQRAIPILEDTGLYVKVLRIPGYKDPDEFIKNKSREEFEALIQEALDPIDFEMVVLNSQTGADTVEGKVKTLKALAQRLSEISNPLERELHIRDVAQKMQVDEQSLKREVDEIQRMSGLLERRAPVNADRRQEREDGLVKAQKLVLAVLLHRPALYSTLKEYISPTDFPLREPPTKDFPDGKDNIYRIVADYIFAKAMQGETPRLADVISQVEEAADQEKITALSEYEIPSDTADLEKLMTETIRTIRLNSLEDEVRSNDDLQKLQEIINQKRALQALRIEILP</sequence>
<keyword evidence="3 12" id="KW-0808">Transferase</keyword>
<dbReference type="InterPro" id="IPR036977">
    <property type="entry name" value="DNA_primase_Znf_CHC2"/>
</dbReference>
<dbReference type="PANTHER" id="PTHR30313">
    <property type="entry name" value="DNA PRIMASE"/>
    <property type="match status" value="1"/>
</dbReference>
<keyword evidence="4 12" id="KW-0548">Nucleotidyltransferase</keyword>
<keyword evidence="7 12" id="KW-0863">Zinc-finger</keyword>
<dbReference type="FunFam" id="3.40.1360.10:FF:000002">
    <property type="entry name" value="DNA primase"/>
    <property type="match status" value="1"/>
</dbReference>
<keyword evidence="2 12" id="KW-0639">Primosome</keyword>
<dbReference type="RefSeq" id="WP_177715643.1">
    <property type="nucleotide sequence ID" value="NZ_JACRSQ010000012.1"/>
</dbReference>
<gene>
    <name evidence="12" type="primary">dnaG</name>
    <name evidence="16" type="ORF">H8730_09490</name>
</gene>
<feature type="domain" description="Toprim" evidence="15">
    <location>
        <begin position="255"/>
        <end position="336"/>
    </location>
</feature>
<evidence type="ECO:0000313" key="17">
    <source>
        <dbReference type="Proteomes" id="UP000657006"/>
    </source>
</evidence>
<evidence type="ECO:0000256" key="5">
    <source>
        <dbReference type="ARBA" id="ARBA00022705"/>
    </source>
</evidence>
<dbReference type="Pfam" id="PF10410">
    <property type="entry name" value="DnaB_bind"/>
    <property type="match status" value="1"/>
</dbReference>
<name>A0A926DUU5_9FIRM</name>
<dbReference type="GO" id="GO:0006269">
    <property type="term" value="P:DNA replication, synthesis of primer"/>
    <property type="evidence" value="ECO:0007669"/>
    <property type="project" value="UniProtKB-UniRule"/>
</dbReference>
<comment type="cofactor">
    <cofactor evidence="12 13 14">
        <name>Zn(2+)</name>
        <dbReference type="ChEBI" id="CHEBI:29105"/>
    </cofactor>
    <text evidence="12 13 14">Binds 1 zinc ion per monomer.</text>
</comment>
<dbReference type="Gene3D" id="3.40.1360.10">
    <property type="match status" value="1"/>
</dbReference>
<accession>A0A926DUU5</accession>
<dbReference type="InterPro" id="IPR050219">
    <property type="entry name" value="DnaG_primase"/>
</dbReference>
<dbReference type="Proteomes" id="UP000657006">
    <property type="component" value="Unassembled WGS sequence"/>
</dbReference>
<evidence type="ECO:0000256" key="11">
    <source>
        <dbReference type="ARBA" id="ARBA00023163"/>
    </source>
</evidence>
<dbReference type="EMBL" id="JACRSQ010000012">
    <property type="protein sequence ID" value="MBC8543779.1"/>
    <property type="molecule type" value="Genomic_DNA"/>
</dbReference>
<dbReference type="InterPro" id="IPR037068">
    <property type="entry name" value="DNA_primase_core_N_sf"/>
</dbReference>
<evidence type="ECO:0000256" key="1">
    <source>
        <dbReference type="ARBA" id="ARBA00022478"/>
    </source>
</evidence>
<comment type="catalytic activity">
    <reaction evidence="12">
        <text>ssDNA + n NTP = ssDNA/pppN(pN)n-1 hybrid + (n-1) diphosphate.</text>
        <dbReference type="EC" id="2.7.7.101"/>
    </reaction>
</comment>
<proteinExistence type="inferred from homology"/>
<dbReference type="GO" id="GO:0003899">
    <property type="term" value="F:DNA-directed RNA polymerase activity"/>
    <property type="evidence" value="ECO:0007669"/>
    <property type="project" value="UniProtKB-UniRule"/>
</dbReference>
<evidence type="ECO:0000256" key="14">
    <source>
        <dbReference type="PIRSR" id="PIRSR002811-1"/>
    </source>
</evidence>
<dbReference type="InterPro" id="IPR034151">
    <property type="entry name" value="TOPRIM_DnaG_bac"/>
</dbReference>
<feature type="zinc finger region" description="CHC2-type" evidence="12 14">
    <location>
        <begin position="38"/>
        <end position="62"/>
    </location>
</feature>
<comment type="subunit">
    <text evidence="12">Monomer. Interacts with DnaB.</text>
</comment>
<dbReference type="GO" id="GO:0005737">
    <property type="term" value="C:cytoplasm"/>
    <property type="evidence" value="ECO:0007669"/>
    <property type="project" value="TreeGrafter"/>
</dbReference>
<evidence type="ECO:0000256" key="7">
    <source>
        <dbReference type="ARBA" id="ARBA00022771"/>
    </source>
</evidence>
<dbReference type="Pfam" id="PF13155">
    <property type="entry name" value="Toprim_2"/>
    <property type="match status" value="1"/>
</dbReference>
<dbReference type="GO" id="GO:0003677">
    <property type="term" value="F:DNA binding"/>
    <property type="evidence" value="ECO:0007669"/>
    <property type="project" value="UniProtKB-KW"/>
</dbReference>
<evidence type="ECO:0000259" key="15">
    <source>
        <dbReference type="PROSITE" id="PS50880"/>
    </source>
</evidence>
<keyword evidence="17" id="KW-1185">Reference proteome</keyword>
<reference evidence="16" key="1">
    <citation type="submission" date="2020-08" db="EMBL/GenBank/DDBJ databases">
        <title>Genome public.</title>
        <authorList>
            <person name="Liu C."/>
            <person name="Sun Q."/>
        </authorList>
    </citation>
    <scope>NUCLEOTIDE SEQUENCE</scope>
    <source>
        <strain evidence="16">NSJ-32</strain>
    </source>
</reference>
<dbReference type="Pfam" id="PF01807">
    <property type="entry name" value="Zn_ribbon_DnaG"/>
    <property type="match status" value="1"/>
</dbReference>
<dbReference type="InterPro" id="IPR006295">
    <property type="entry name" value="DNA_primase_DnaG"/>
</dbReference>
<evidence type="ECO:0000256" key="2">
    <source>
        <dbReference type="ARBA" id="ARBA00022515"/>
    </source>
</evidence>
<dbReference type="NCBIfam" id="TIGR01391">
    <property type="entry name" value="dnaG"/>
    <property type="match status" value="1"/>
</dbReference>